<dbReference type="PIRSF" id="PIRSF001434">
    <property type="entry name" value="CGS"/>
    <property type="match status" value="1"/>
</dbReference>
<dbReference type="InterPro" id="IPR015421">
    <property type="entry name" value="PyrdxlP-dep_Trfase_major"/>
</dbReference>
<dbReference type="InterPro" id="IPR015424">
    <property type="entry name" value="PyrdxlP-dep_Trfase"/>
</dbReference>
<feature type="region of interest" description="Disordered" evidence="5">
    <location>
        <begin position="1"/>
        <end position="30"/>
    </location>
</feature>
<dbReference type="InterPro" id="IPR015422">
    <property type="entry name" value="PyrdxlP-dep_Trfase_small"/>
</dbReference>
<dbReference type="Gene3D" id="3.40.640.10">
    <property type="entry name" value="Type I PLP-dependent aspartate aminotransferase-like (Major domain)"/>
    <property type="match status" value="1"/>
</dbReference>
<dbReference type="InterPro" id="IPR006235">
    <property type="entry name" value="OAc-hSer/O-AcSer_sulfhydrylase"/>
</dbReference>
<dbReference type="CDD" id="cd00614">
    <property type="entry name" value="CGS_like"/>
    <property type="match status" value="1"/>
</dbReference>
<reference evidence="6 7" key="1">
    <citation type="journal article" date="2014" name="PLoS Genet.">
        <title>Phylogenetically driven sequencing of extremely halophilic archaea reveals strategies for static and dynamic osmo-response.</title>
        <authorList>
            <person name="Becker E.A."/>
            <person name="Seitzer P.M."/>
            <person name="Tritt A."/>
            <person name="Larsen D."/>
            <person name="Krusor M."/>
            <person name="Yao A.I."/>
            <person name="Wu D."/>
            <person name="Madern D."/>
            <person name="Eisen J.A."/>
            <person name="Darling A.E."/>
            <person name="Facciotti M.T."/>
        </authorList>
    </citation>
    <scope>NUCLEOTIDE SEQUENCE [LARGE SCALE GENOMIC DNA]</scope>
    <source>
        <strain evidence="6 7">DSM 10284</strain>
    </source>
</reference>
<organism evidence="6 7">
    <name type="scientific">Halorubrum coriense DSM 10284</name>
    <dbReference type="NCBI Taxonomy" id="1227466"/>
    <lineage>
        <taxon>Archaea</taxon>
        <taxon>Methanobacteriati</taxon>
        <taxon>Methanobacteriota</taxon>
        <taxon>Stenosarchaea group</taxon>
        <taxon>Halobacteria</taxon>
        <taxon>Halobacteriales</taxon>
        <taxon>Haloferacaceae</taxon>
        <taxon>Halorubrum</taxon>
    </lineage>
</organism>
<dbReference type="GO" id="GO:0003961">
    <property type="term" value="F:O-acetylhomoserine aminocarboxypropyltransferase activity"/>
    <property type="evidence" value="ECO:0007669"/>
    <property type="project" value="TreeGrafter"/>
</dbReference>
<evidence type="ECO:0000313" key="7">
    <source>
        <dbReference type="Proteomes" id="UP000011509"/>
    </source>
</evidence>
<comment type="cofactor">
    <cofactor evidence="1">
        <name>pyridoxal 5'-phosphate</name>
        <dbReference type="ChEBI" id="CHEBI:597326"/>
    </cofactor>
</comment>
<dbReference type="Proteomes" id="UP000011509">
    <property type="component" value="Unassembled WGS sequence"/>
</dbReference>
<dbReference type="RefSeq" id="WP_006114015.1">
    <property type="nucleotide sequence ID" value="NZ_AOJL01000051.1"/>
</dbReference>
<comment type="caution">
    <text evidence="6">The sequence shown here is derived from an EMBL/GenBank/DDBJ whole genome shotgun (WGS) entry which is preliminary data.</text>
</comment>
<dbReference type="Gene3D" id="3.90.1150.10">
    <property type="entry name" value="Aspartate Aminotransferase, domain 1"/>
    <property type="match status" value="1"/>
</dbReference>
<dbReference type="PATRIC" id="fig|1227466.3.peg.2494"/>
<sequence length="434" mass="46446">MPADEETDAPRFSTRSVHAGADPDPTTGARATPIYQTTAYQFDDADHAADLFGLEEAGNVYSRLMNPTNAALEERIASLEGGVGAVATASGMAALDVTTFLLASAGDNIVTSSALYGGTYTYLTHTVERRGVSTRFVDPLDYEGYAEAIDEDTAYVHLETIGNPALVTPDIQRIADIAHDHGVPLFVDNTFATPYLCRPLEHGADLIWESTTKWLTGNGTTVGGVVVDGGSFPWAEHAEKYPEIAQDNPAYHGINFAERFGDAAFTFAAVTRGLRDLGDQQSPFDAWNTLQQTESLPLRMDRHSENAGIVAEYLEGHDDVAWVNYPGLESHETHEEATEYLEGGYGGMLTFGLEAGYEAARATVEEADLASLVANVGDAKTLVIHPASTTHQQLTEEEQEAAGVTADMVRLSVGIEDPADIVADLEAAIEAATA</sequence>
<dbReference type="GO" id="GO:0004124">
    <property type="term" value="F:cysteine synthase activity"/>
    <property type="evidence" value="ECO:0007669"/>
    <property type="project" value="TreeGrafter"/>
</dbReference>
<dbReference type="PANTHER" id="PTHR43797">
    <property type="entry name" value="HOMOCYSTEINE/CYSTEINE SYNTHASE"/>
    <property type="match status" value="1"/>
</dbReference>
<dbReference type="GO" id="GO:0005737">
    <property type="term" value="C:cytoplasm"/>
    <property type="evidence" value="ECO:0007669"/>
    <property type="project" value="TreeGrafter"/>
</dbReference>
<dbReference type="SUPFAM" id="SSF53383">
    <property type="entry name" value="PLP-dependent transferases"/>
    <property type="match status" value="1"/>
</dbReference>
<dbReference type="Pfam" id="PF01053">
    <property type="entry name" value="Cys_Met_Meta_PP"/>
    <property type="match status" value="1"/>
</dbReference>
<dbReference type="AlphaFoldDB" id="M0EE08"/>
<gene>
    <name evidence="6" type="ORF">C464_12460</name>
</gene>
<keyword evidence="7" id="KW-1185">Reference proteome</keyword>
<dbReference type="GO" id="GO:0019346">
    <property type="term" value="P:transsulfuration"/>
    <property type="evidence" value="ECO:0007669"/>
    <property type="project" value="InterPro"/>
</dbReference>
<accession>M0EE08</accession>
<dbReference type="GO" id="GO:0071269">
    <property type="term" value="P:L-homocysteine biosynthetic process"/>
    <property type="evidence" value="ECO:0007669"/>
    <property type="project" value="TreeGrafter"/>
</dbReference>
<keyword evidence="3" id="KW-0808">Transferase</keyword>
<evidence type="ECO:0000313" key="6">
    <source>
        <dbReference type="EMBL" id="ELZ45298.1"/>
    </source>
</evidence>
<keyword evidence="4" id="KW-0663">Pyridoxal phosphate</keyword>
<dbReference type="EMBL" id="AOJL01000051">
    <property type="protein sequence ID" value="ELZ45298.1"/>
    <property type="molecule type" value="Genomic_DNA"/>
</dbReference>
<protein>
    <submittedName>
        <fullName evidence="6">O-acetylhomoserine/O-acetylserine sulfhydrylase</fullName>
    </submittedName>
</protein>
<dbReference type="NCBIfam" id="TIGR01326">
    <property type="entry name" value="OAH_OAS_sulfhy"/>
    <property type="match status" value="1"/>
</dbReference>
<dbReference type="InterPro" id="IPR000277">
    <property type="entry name" value="Cys/Met-Metab_PyrdxlP-dep_enz"/>
</dbReference>
<dbReference type="GO" id="GO:0006535">
    <property type="term" value="P:cysteine biosynthetic process from serine"/>
    <property type="evidence" value="ECO:0007669"/>
    <property type="project" value="TreeGrafter"/>
</dbReference>
<evidence type="ECO:0000256" key="2">
    <source>
        <dbReference type="ARBA" id="ARBA00009077"/>
    </source>
</evidence>
<dbReference type="STRING" id="1227466.C464_12460"/>
<evidence type="ECO:0000256" key="4">
    <source>
        <dbReference type="ARBA" id="ARBA00022898"/>
    </source>
</evidence>
<dbReference type="FunFam" id="3.40.640.10:FF:000035">
    <property type="entry name" value="O-succinylhomoserine sulfhydrylase"/>
    <property type="match status" value="1"/>
</dbReference>
<evidence type="ECO:0000256" key="3">
    <source>
        <dbReference type="ARBA" id="ARBA00022679"/>
    </source>
</evidence>
<name>M0EE08_9EURY</name>
<proteinExistence type="inferred from homology"/>
<comment type="similarity">
    <text evidence="2">Belongs to the trans-sulfuration enzymes family.</text>
</comment>
<dbReference type="GO" id="GO:0030170">
    <property type="term" value="F:pyridoxal phosphate binding"/>
    <property type="evidence" value="ECO:0007669"/>
    <property type="project" value="InterPro"/>
</dbReference>
<dbReference type="OrthoDB" id="43458at2157"/>
<evidence type="ECO:0000256" key="1">
    <source>
        <dbReference type="ARBA" id="ARBA00001933"/>
    </source>
</evidence>
<dbReference type="PANTHER" id="PTHR43797:SF2">
    <property type="entry name" value="HOMOCYSTEINE_CYSTEINE SYNTHASE"/>
    <property type="match status" value="1"/>
</dbReference>
<evidence type="ECO:0000256" key="5">
    <source>
        <dbReference type="SAM" id="MobiDB-lite"/>
    </source>
</evidence>